<name>A0A498IMA0_MALDO</name>
<dbReference type="Proteomes" id="UP000290289">
    <property type="component" value="Chromosome 12"/>
</dbReference>
<sequence>MPRAGRDVNVYLRITPLGDVGCHNPPPLKGSTSSSTHFRPRIDSDTICHIRPGSTTSLACSTIVARYCPLWAYHSLIVLFLGIHEQLLSGSPILEVLWPPSCLTSEFLRNPKPVSSQKTLC</sequence>
<evidence type="ECO:0000313" key="1">
    <source>
        <dbReference type="EMBL" id="RXH82581.1"/>
    </source>
</evidence>
<accession>A0A498IMA0</accession>
<protein>
    <submittedName>
        <fullName evidence="1">Uncharacterized protein</fullName>
    </submittedName>
</protein>
<proteinExistence type="predicted"/>
<organism evidence="1 2">
    <name type="scientific">Malus domestica</name>
    <name type="common">Apple</name>
    <name type="synonym">Pyrus malus</name>
    <dbReference type="NCBI Taxonomy" id="3750"/>
    <lineage>
        <taxon>Eukaryota</taxon>
        <taxon>Viridiplantae</taxon>
        <taxon>Streptophyta</taxon>
        <taxon>Embryophyta</taxon>
        <taxon>Tracheophyta</taxon>
        <taxon>Spermatophyta</taxon>
        <taxon>Magnoliopsida</taxon>
        <taxon>eudicotyledons</taxon>
        <taxon>Gunneridae</taxon>
        <taxon>Pentapetalae</taxon>
        <taxon>rosids</taxon>
        <taxon>fabids</taxon>
        <taxon>Rosales</taxon>
        <taxon>Rosaceae</taxon>
        <taxon>Amygdaloideae</taxon>
        <taxon>Maleae</taxon>
        <taxon>Malus</taxon>
    </lineage>
</organism>
<dbReference type="AlphaFoldDB" id="A0A498IMA0"/>
<dbReference type="EMBL" id="RDQH01000338">
    <property type="protein sequence ID" value="RXH82581.1"/>
    <property type="molecule type" value="Genomic_DNA"/>
</dbReference>
<keyword evidence="2" id="KW-1185">Reference proteome</keyword>
<reference evidence="1 2" key="1">
    <citation type="submission" date="2018-10" db="EMBL/GenBank/DDBJ databases">
        <title>A high-quality apple genome assembly.</title>
        <authorList>
            <person name="Hu J."/>
        </authorList>
    </citation>
    <scope>NUCLEOTIDE SEQUENCE [LARGE SCALE GENOMIC DNA]</scope>
    <source>
        <strain evidence="2">cv. HFTH1</strain>
        <tissue evidence="1">Young leaf</tissue>
    </source>
</reference>
<comment type="caution">
    <text evidence="1">The sequence shown here is derived from an EMBL/GenBank/DDBJ whole genome shotgun (WGS) entry which is preliminary data.</text>
</comment>
<gene>
    <name evidence="1" type="ORF">DVH24_036922</name>
</gene>
<evidence type="ECO:0000313" key="2">
    <source>
        <dbReference type="Proteomes" id="UP000290289"/>
    </source>
</evidence>